<comment type="caution">
    <text evidence="1">The sequence shown here is derived from an EMBL/GenBank/DDBJ whole genome shotgun (WGS) entry which is preliminary data.</text>
</comment>
<dbReference type="AlphaFoldDB" id="A0A9D5Z168"/>
<evidence type="ECO:0000313" key="2">
    <source>
        <dbReference type="Proteomes" id="UP000822993"/>
    </source>
</evidence>
<protein>
    <submittedName>
        <fullName evidence="1">Uncharacterized protein</fullName>
    </submittedName>
</protein>
<organism evidence="1 2">
    <name type="scientific">Oerskovia douganii</name>
    <dbReference type="NCBI Taxonomy" id="2762210"/>
    <lineage>
        <taxon>Bacteria</taxon>
        <taxon>Bacillati</taxon>
        <taxon>Actinomycetota</taxon>
        <taxon>Actinomycetes</taxon>
        <taxon>Micrococcales</taxon>
        <taxon>Cellulomonadaceae</taxon>
        <taxon>Oerskovia</taxon>
    </lineage>
</organism>
<dbReference type="Proteomes" id="UP000822993">
    <property type="component" value="Unassembled WGS sequence"/>
</dbReference>
<keyword evidence="2" id="KW-1185">Reference proteome</keyword>
<dbReference type="RefSeq" id="WP_193721402.1">
    <property type="nucleotide sequence ID" value="NZ_JACSPN010000036.1"/>
</dbReference>
<accession>A0A9D5Z168</accession>
<gene>
    <name evidence="1" type="ORF">H9623_18095</name>
</gene>
<dbReference type="PROSITE" id="PS51257">
    <property type="entry name" value="PROKAR_LIPOPROTEIN"/>
    <property type="match status" value="1"/>
</dbReference>
<reference evidence="1 2" key="1">
    <citation type="submission" date="2020-08" db="EMBL/GenBank/DDBJ databases">
        <title>A Genomic Blueprint of the Chicken Gut Microbiome.</title>
        <authorList>
            <person name="Gilroy R."/>
            <person name="Ravi A."/>
            <person name="Getino M."/>
            <person name="Pursley I."/>
            <person name="Horton D.L."/>
            <person name="Alikhan N.-F."/>
            <person name="Baker D."/>
            <person name="Gharbi K."/>
            <person name="Hall N."/>
            <person name="Watson M."/>
            <person name="Adriaenssens E.M."/>
            <person name="Foster-Nyarko E."/>
            <person name="Jarju S."/>
            <person name="Secka A."/>
            <person name="Antonio M."/>
            <person name="Oren A."/>
            <person name="Chaudhuri R."/>
            <person name="La Ragione R.M."/>
            <person name="Hildebrand F."/>
            <person name="Pallen M.J."/>
        </authorList>
    </citation>
    <scope>NUCLEOTIDE SEQUENCE [LARGE SCALE GENOMIC DNA]</scope>
    <source>
        <strain evidence="1 2">Sa1BUA8</strain>
    </source>
</reference>
<evidence type="ECO:0000313" key="1">
    <source>
        <dbReference type="EMBL" id="MBE7702206.1"/>
    </source>
</evidence>
<dbReference type="EMBL" id="JACSPN010000036">
    <property type="protein sequence ID" value="MBE7702206.1"/>
    <property type="molecule type" value="Genomic_DNA"/>
</dbReference>
<sequence length="181" mass="18136">MRDAGSSRKRLRAGGVLLLVVAAVGQLVAGCSSSPAAAPTASTPGARPAEALDTYTLVRDDVLAALSSLDPATPWESSGTASLSEEGSACTLVLPAAGSAQYLYVEGDDFAAVRAALDPVLAQHGFAALGQTVFADGGAVEVSSTDDAGAELVVSSEQTSVVRLNAPVLSETCDDAELARS</sequence>
<proteinExistence type="predicted"/>
<name>A0A9D5Z168_9CELL</name>